<feature type="transmembrane region" description="Helical" evidence="1">
    <location>
        <begin position="29"/>
        <end position="49"/>
    </location>
</feature>
<evidence type="ECO:0000256" key="1">
    <source>
        <dbReference type="SAM" id="Phobius"/>
    </source>
</evidence>
<proteinExistence type="predicted"/>
<dbReference type="PANTHER" id="PTHR28077">
    <property type="entry name" value="INOSITOL PHOSPHORYLCERAMIDE SYNTHASE REGULATORY SUBUNIT KEI1"/>
    <property type="match status" value="1"/>
</dbReference>
<feature type="transmembrane region" description="Helical" evidence="1">
    <location>
        <begin position="91"/>
        <end position="114"/>
    </location>
</feature>
<keyword evidence="1" id="KW-0472">Membrane</keyword>
<dbReference type="GO" id="GO:0000139">
    <property type="term" value="C:Golgi membrane"/>
    <property type="evidence" value="ECO:0007669"/>
    <property type="project" value="TreeGrafter"/>
</dbReference>
<dbReference type="GO" id="GO:0070917">
    <property type="term" value="F:inositol phosphoceramide synthase regulator activity"/>
    <property type="evidence" value="ECO:0007669"/>
    <property type="project" value="InterPro"/>
</dbReference>
<dbReference type="GO" id="GO:0006673">
    <property type="term" value="P:inositol phosphoceramide metabolic process"/>
    <property type="evidence" value="ECO:0007669"/>
    <property type="project" value="InterPro"/>
</dbReference>
<dbReference type="InterPro" id="IPR013862">
    <property type="entry name" value="Kei1"/>
</dbReference>
<sequence>MATSRGLRLWLPKPKTFLGLMSLQTGTEMISIALLINKVTGLYGLLAILTGFSLDAVQLSMYIYSVAVLATLAVLIPHIRRQSPFQNLALAWLYIADTAANAAYTATFAVQWYLRSGGNPQGDAAEQTTDTAASMVLIVAFTLIRVYLMFVVMSFTRQALQRYMAGLAGDKGTTVLPFTPGSPDGEGWKGSLGRLMLFVGRDYWVGAREDEEWASSQRVPLAAGAADDDE</sequence>
<feature type="transmembrane region" description="Helical" evidence="1">
    <location>
        <begin position="134"/>
        <end position="155"/>
    </location>
</feature>
<name>A0AAD9SRS7_PHOAM</name>
<feature type="transmembrane region" description="Helical" evidence="1">
    <location>
        <begin position="61"/>
        <end position="79"/>
    </location>
</feature>
<organism evidence="2 3">
    <name type="scientific">Phomopsis amygdali</name>
    <name type="common">Fusicoccum amygdali</name>
    <dbReference type="NCBI Taxonomy" id="1214568"/>
    <lineage>
        <taxon>Eukaryota</taxon>
        <taxon>Fungi</taxon>
        <taxon>Dikarya</taxon>
        <taxon>Ascomycota</taxon>
        <taxon>Pezizomycotina</taxon>
        <taxon>Sordariomycetes</taxon>
        <taxon>Sordariomycetidae</taxon>
        <taxon>Diaporthales</taxon>
        <taxon>Diaporthaceae</taxon>
        <taxon>Diaporthe</taxon>
    </lineage>
</organism>
<protein>
    <recommendedName>
        <fullName evidence="4">Inositolphosphorylceramide synthase subunit Kei1-domain-containing protein</fullName>
    </recommendedName>
</protein>
<dbReference type="Proteomes" id="UP001265746">
    <property type="component" value="Unassembled WGS sequence"/>
</dbReference>
<accession>A0AAD9SRS7</accession>
<keyword evidence="1" id="KW-0812">Transmembrane</keyword>
<gene>
    <name evidence="2" type="ORF">N8I77_001302</name>
</gene>
<dbReference type="GO" id="GO:0070916">
    <property type="term" value="C:inositol phosphoceramide synthase complex"/>
    <property type="evidence" value="ECO:0007669"/>
    <property type="project" value="TreeGrafter"/>
</dbReference>
<dbReference type="AlphaFoldDB" id="A0AAD9SRS7"/>
<comment type="caution">
    <text evidence="2">The sequence shown here is derived from an EMBL/GenBank/DDBJ whole genome shotgun (WGS) entry which is preliminary data.</text>
</comment>
<dbReference type="PANTHER" id="PTHR28077:SF1">
    <property type="entry name" value="INOSITOL PHOSPHORYLCERAMIDE SYNTHASE REGULATORY SUBUNIT KEI1"/>
    <property type="match status" value="1"/>
</dbReference>
<dbReference type="Pfam" id="PF08552">
    <property type="entry name" value="Kei1"/>
    <property type="match status" value="1"/>
</dbReference>
<keyword evidence="1" id="KW-1133">Transmembrane helix</keyword>
<evidence type="ECO:0000313" key="2">
    <source>
        <dbReference type="EMBL" id="KAK2614482.1"/>
    </source>
</evidence>
<keyword evidence="3" id="KW-1185">Reference proteome</keyword>
<evidence type="ECO:0000313" key="3">
    <source>
        <dbReference type="Proteomes" id="UP001265746"/>
    </source>
</evidence>
<reference evidence="2" key="1">
    <citation type="submission" date="2023-06" db="EMBL/GenBank/DDBJ databases">
        <authorList>
            <person name="Noh H."/>
        </authorList>
    </citation>
    <scope>NUCLEOTIDE SEQUENCE</scope>
    <source>
        <strain evidence="2">DUCC20226</strain>
    </source>
</reference>
<dbReference type="EMBL" id="JAUJFL010000001">
    <property type="protein sequence ID" value="KAK2614482.1"/>
    <property type="molecule type" value="Genomic_DNA"/>
</dbReference>
<evidence type="ECO:0008006" key="4">
    <source>
        <dbReference type="Google" id="ProtNLM"/>
    </source>
</evidence>